<gene>
    <name evidence="1" type="ORF">ATK78_1295</name>
</gene>
<dbReference type="EMBL" id="SNYC01000003">
    <property type="protein sequence ID" value="TDQ12163.1"/>
    <property type="molecule type" value="Genomic_DNA"/>
</dbReference>
<evidence type="ECO:0000313" key="1">
    <source>
        <dbReference type="EMBL" id="TDQ12163.1"/>
    </source>
</evidence>
<organism evidence="1 2">
    <name type="scientific">Pedobacter metabolipauper</name>
    <dbReference type="NCBI Taxonomy" id="425513"/>
    <lineage>
        <taxon>Bacteria</taxon>
        <taxon>Pseudomonadati</taxon>
        <taxon>Bacteroidota</taxon>
        <taxon>Sphingobacteriia</taxon>
        <taxon>Sphingobacteriales</taxon>
        <taxon>Sphingobacteriaceae</taxon>
        <taxon>Pedobacter</taxon>
    </lineage>
</organism>
<evidence type="ECO:0000313" key="2">
    <source>
        <dbReference type="Proteomes" id="UP000295620"/>
    </source>
</evidence>
<sequence length="145" mass="16572">MGFTMISVMNMLYQHITHSELFSDVKKPNGKLCKIQRPANSDREDVVINGLGLDREEVQEGVFNVNVYVPNLKYPFGHPSFGDKSQPDTGRILYLNNLTNTALGTGEEIWNEAGTCCFNVQQDNVFEDSNNQHYINFRIEFYITN</sequence>
<dbReference type="AlphaFoldDB" id="A0A4V3D1Q8"/>
<dbReference type="Proteomes" id="UP000295620">
    <property type="component" value="Unassembled WGS sequence"/>
</dbReference>
<protein>
    <submittedName>
        <fullName evidence="1">Uncharacterized protein</fullName>
    </submittedName>
</protein>
<reference evidence="1 2" key="1">
    <citation type="submission" date="2019-03" db="EMBL/GenBank/DDBJ databases">
        <title>Genomic Encyclopedia of Archaeal and Bacterial Type Strains, Phase II (KMG-II): from individual species to whole genera.</title>
        <authorList>
            <person name="Goeker M."/>
        </authorList>
    </citation>
    <scope>NUCLEOTIDE SEQUENCE [LARGE SCALE GENOMIC DNA]</scope>
    <source>
        <strain evidence="1 2">DSM 19035</strain>
    </source>
</reference>
<proteinExistence type="predicted"/>
<name>A0A4V3D1Q8_9SPHI</name>
<comment type="caution">
    <text evidence="1">The sequence shown here is derived from an EMBL/GenBank/DDBJ whole genome shotgun (WGS) entry which is preliminary data.</text>
</comment>
<accession>A0A4V3D1Q8</accession>
<keyword evidence="2" id="KW-1185">Reference proteome</keyword>